<keyword evidence="3" id="KW-1185">Reference proteome</keyword>
<sequence>MNSGEIELRHATAIDAVWNMLIDVYAEVRSDRLHEPHYSVERYGERLARHASEPGWEAVIGFHGTEPIGYAYLNTLQPDDRWWRRMTTPLPAGCTDIPTVAVKEIMLRTPWRGIGAARRIHDELLAARPEEQATLLVNPLAGDGKVKALYEAWGYREISVQQPSLDGPVLTAMLRRIREPSSTEGSHVSGQQDLLLP</sequence>
<evidence type="ECO:0000259" key="1">
    <source>
        <dbReference type="PROSITE" id="PS51186"/>
    </source>
</evidence>
<organism evidence="2 3">
    <name type="scientific">Streptomyces harbinensis</name>
    <dbReference type="NCBI Taxonomy" id="1176198"/>
    <lineage>
        <taxon>Bacteria</taxon>
        <taxon>Bacillati</taxon>
        <taxon>Actinomycetota</taxon>
        <taxon>Actinomycetes</taxon>
        <taxon>Kitasatosporales</taxon>
        <taxon>Streptomycetaceae</taxon>
        <taxon>Streptomyces</taxon>
    </lineage>
</organism>
<dbReference type="PROSITE" id="PS51186">
    <property type="entry name" value="GNAT"/>
    <property type="match status" value="1"/>
</dbReference>
<dbReference type="InterPro" id="IPR000182">
    <property type="entry name" value="GNAT_dom"/>
</dbReference>
<dbReference type="AlphaFoldDB" id="A0A1I6UW64"/>
<accession>A0A1I6UW64</accession>
<dbReference type="EMBL" id="FPAB01000006">
    <property type="protein sequence ID" value="SFT05649.1"/>
    <property type="molecule type" value="Genomic_DNA"/>
</dbReference>
<name>A0A1I6UW64_9ACTN</name>
<proteinExistence type="predicted"/>
<protein>
    <recommendedName>
        <fullName evidence="1">N-acetyltransferase domain-containing protein</fullName>
    </recommendedName>
</protein>
<gene>
    <name evidence="2" type="ORF">SAMN05444716_106248</name>
</gene>
<dbReference type="Gene3D" id="3.40.630.30">
    <property type="match status" value="1"/>
</dbReference>
<evidence type="ECO:0000313" key="3">
    <source>
        <dbReference type="Proteomes" id="UP000198873"/>
    </source>
</evidence>
<dbReference type="GO" id="GO:0016747">
    <property type="term" value="F:acyltransferase activity, transferring groups other than amino-acyl groups"/>
    <property type="evidence" value="ECO:0007669"/>
    <property type="project" value="InterPro"/>
</dbReference>
<reference evidence="3" key="1">
    <citation type="submission" date="2016-10" db="EMBL/GenBank/DDBJ databases">
        <authorList>
            <person name="Varghese N."/>
            <person name="Submissions S."/>
        </authorList>
    </citation>
    <scope>NUCLEOTIDE SEQUENCE [LARGE SCALE GENOMIC DNA]</scope>
    <source>
        <strain evidence="3">CGMCC 4.7047</strain>
    </source>
</reference>
<dbReference type="STRING" id="1176198.SAMN05444716_106248"/>
<dbReference type="Proteomes" id="UP000198873">
    <property type="component" value="Unassembled WGS sequence"/>
</dbReference>
<dbReference type="SUPFAM" id="SSF55729">
    <property type="entry name" value="Acyl-CoA N-acyltransferases (Nat)"/>
    <property type="match status" value="1"/>
</dbReference>
<dbReference type="RefSeq" id="WP_093843778.1">
    <property type="nucleotide sequence ID" value="NZ_FPAB01000006.1"/>
</dbReference>
<evidence type="ECO:0000313" key="2">
    <source>
        <dbReference type="EMBL" id="SFT05649.1"/>
    </source>
</evidence>
<feature type="domain" description="N-acetyltransferase" evidence="1">
    <location>
        <begin position="6"/>
        <end position="176"/>
    </location>
</feature>
<dbReference type="InterPro" id="IPR016181">
    <property type="entry name" value="Acyl_CoA_acyltransferase"/>
</dbReference>